<sequence>MNISKSYANIQKQRIRLTELTDIHKSATMYRHNSTRNTGNRRVHKCTEISSDHHIISEITCARIRVTIRNNYFKINPIFKRTKYNIIAAQLIKEITSNHFRIFTLSNILTNSKESKFSKIIDSR</sequence>
<accession>U9TM10</accession>
<dbReference type="HOGENOM" id="CLU_2005107_0_0_1"/>
<dbReference type="AlphaFoldDB" id="U9TM10"/>
<protein>
    <submittedName>
        <fullName evidence="1">Uncharacterized protein</fullName>
    </submittedName>
</protein>
<name>U9TM10_RHIID</name>
<evidence type="ECO:0000313" key="1">
    <source>
        <dbReference type="EMBL" id="ESA09165.1"/>
    </source>
</evidence>
<reference evidence="1" key="1">
    <citation type="submission" date="2013-07" db="EMBL/GenBank/DDBJ databases">
        <title>The genome of an arbuscular mycorrhizal fungus provides insights into the evolution of the oldest plant symbiosis.</title>
        <authorList>
            <consortium name="DOE Joint Genome Institute"/>
            <person name="Tisserant E."/>
            <person name="Malbreil M."/>
            <person name="Kuo A."/>
            <person name="Kohler A."/>
            <person name="Symeonidi A."/>
            <person name="Balestrini R."/>
            <person name="Charron P."/>
            <person name="Duensing N."/>
            <person name="Frei-dit-Frey N."/>
            <person name="Gianinazzi-Pearson V."/>
            <person name="Gilbert B."/>
            <person name="Handa Y."/>
            <person name="Hijri M."/>
            <person name="Kaul R."/>
            <person name="Kawaguchi M."/>
            <person name="Krajinski F."/>
            <person name="Lammers P."/>
            <person name="Lapierre D."/>
            <person name="Masclaux F.G."/>
            <person name="Murat C."/>
            <person name="Morin E."/>
            <person name="Ndikumana S."/>
            <person name="Pagni M."/>
            <person name="Petitpierre D."/>
            <person name="Requena N."/>
            <person name="Rosikiewicz P."/>
            <person name="Riley R."/>
            <person name="Saito K."/>
            <person name="San Clemente H."/>
            <person name="Shapiro H."/>
            <person name="van Tuinen D."/>
            <person name="Becard G."/>
            <person name="Bonfante P."/>
            <person name="Paszkowski U."/>
            <person name="Shachar-Hill Y."/>
            <person name="Young J.P."/>
            <person name="Sanders I.R."/>
            <person name="Henrissat B."/>
            <person name="Rensing S.A."/>
            <person name="Grigoriev I.V."/>
            <person name="Corradi N."/>
            <person name="Roux C."/>
            <person name="Martin F."/>
        </authorList>
    </citation>
    <scope>NUCLEOTIDE SEQUENCE</scope>
    <source>
        <strain evidence="1">DAOM 197198</strain>
    </source>
</reference>
<dbReference type="EMBL" id="KI288400">
    <property type="protein sequence ID" value="ESA09165.1"/>
    <property type="molecule type" value="Genomic_DNA"/>
</dbReference>
<proteinExistence type="predicted"/>
<gene>
    <name evidence="1" type="ORF">GLOINDRAFT_3488</name>
</gene>
<organism evidence="1">
    <name type="scientific">Rhizophagus irregularis (strain DAOM 181602 / DAOM 197198 / MUCL 43194)</name>
    <name type="common">Arbuscular mycorrhizal fungus</name>
    <name type="synonym">Glomus intraradices</name>
    <dbReference type="NCBI Taxonomy" id="747089"/>
    <lineage>
        <taxon>Eukaryota</taxon>
        <taxon>Fungi</taxon>
        <taxon>Fungi incertae sedis</taxon>
        <taxon>Mucoromycota</taxon>
        <taxon>Glomeromycotina</taxon>
        <taxon>Glomeromycetes</taxon>
        <taxon>Glomerales</taxon>
        <taxon>Glomeraceae</taxon>
        <taxon>Rhizophagus</taxon>
    </lineage>
</organism>